<dbReference type="Pfam" id="PF00106">
    <property type="entry name" value="adh_short"/>
    <property type="match status" value="1"/>
</dbReference>
<dbReference type="InterPro" id="IPR055280">
    <property type="entry name" value="TIC32"/>
</dbReference>
<dbReference type="PANTHER" id="PTHR48476">
    <property type="entry name" value="SHORT-CHAIN DEHYDROGENASE TIC 32, CHLOROPLASTIC-LIKE"/>
    <property type="match status" value="1"/>
</dbReference>
<organism evidence="1 2">
    <name type="scientific">Cucurbita argyrosperma subsp. sororia</name>
    <dbReference type="NCBI Taxonomy" id="37648"/>
    <lineage>
        <taxon>Eukaryota</taxon>
        <taxon>Viridiplantae</taxon>
        <taxon>Streptophyta</taxon>
        <taxon>Embryophyta</taxon>
        <taxon>Tracheophyta</taxon>
        <taxon>Spermatophyta</taxon>
        <taxon>Magnoliopsida</taxon>
        <taxon>eudicotyledons</taxon>
        <taxon>Gunneridae</taxon>
        <taxon>Pentapetalae</taxon>
        <taxon>rosids</taxon>
        <taxon>fabids</taxon>
        <taxon>Cucurbitales</taxon>
        <taxon>Cucurbitaceae</taxon>
        <taxon>Cucurbiteae</taxon>
        <taxon>Cucurbita</taxon>
    </lineage>
</organism>
<feature type="non-terminal residue" evidence="1">
    <location>
        <position position="1"/>
    </location>
</feature>
<keyword evidence="2" id="KW-1185">Reference proteome</keyword>
<reference evidence="1 2" key="1">
    <citation type="journal article" date="2021" name="Hortic Res">
        <title>The domestication of Cucurbita argyrosperma as revealed by the genome of its wild relative.</title>
        <authorList>
            <person name="Barrera-Redondo J."/>
            <person name="Sanchez-de la Vega G."/>
            <person name="Aguirre-Liguori J.A."/>
            <person name="Castellanos-Morales G."/>
            <person name="Gutierrez-Guerrero Y.T."/>
            <person name="Aguirre-Dugua X."/>
            <person name="Aguirre-Planter E."/>
            <person name="Tenaillon M.I."/>
            <person name="Lira-Saade R."/>
            <person name="Eguiarte L.E."/>
        </authorList>
    </citation>
    <scope>NUCLEOTIDE SEQUENCE [LARGE SCALE GENOMIC DNA]</scope>
    <source>
        <strain evidence="1">JBR-2021</strain>
    </source>
</reference>
<evidence type="ECO:0000313" key="2">
    <source>
        <dbReference type="Proteomes" id="UP000685013"/>
    </source>
</evidence>
<dbReference type="EMBL" id="JAGKQH010000014">
    <property type="protein sequence ID" value="KAG6580555.1"/>
    <property type="molecule type" value="Genomic_DNA"/>
</dbReference>
<accession>A0AAV6MF46</accession>
<comment type="caution">
    <text evidence="1">The sequence shown here is derived from an EMBL/GenBank/DDBJ whole genome shotgun (WGS) entry which is preliminary data.</text>
</comment>
<sequence>MSIISLITGWPGLSGFGSASTAEDVTQGIDASGLTVIVTGGASGIGLETVRVLAMRKAHVIIGARNVEAANKAKQQILQQNPSAKLDVLKLDLSSITSTTQFAQNFIALNLPLNI</sequence>
<evidence type="ECO:0000313" key="1">
    <source>
        <dbReference type="EMBL" id="KAG6580555.1"/>
    </source>
</evidence>
<dbReference type="AlphaFoldDB" id="A0AAV6MF46"/>
<dbReference type="PANTHER" id="PTHR48476:SF1">
    <property type="entry name" value="SHORT-CHAIN DEHYDROGENASE TIC 32, CHLOROPLASTIC-LIKE"/>
    <property type="match status" value="1"/>
</dbReference>
<protein>
    <submittedName>
        <fullName evidence="1">Short-chain dehydrogenase TIC 32 B, chloroplastic</fullName>
    </submittedName>
</protein>
<proteinExistence type="predicted"/>
<dbReference type="Proteomes" id="UP000685013">
    <property type="component" value="Chromosome 14"/>
</dbReference>
<name>A0AAV6MF46_9ROSI</name>
<dbReference type="InterPro" id="IPR002347">
    <property type="entry name" value="SDR_fam"/>
</dbReference>
<gene>
    <name evidence="1" type="primary">TIC32B</name>
    <name evidence="1" type="ORF">SDJN03_20557</name>
</gene>